<reference evidence="2" key="1">
    <citation type="submission" date="2016-01" db="EMBL/GenBank/DDBJ databases">
        <title>Isolation and Characterization of Enterobacteria phage CBB.</title>
        <authorList>
            <person name="Buttimer C.T.H."/>
            <person name="Hendrix H."/>
            <person name="Alexandre H."/>
            <person name="O'Mahony J."/>
            <person name="Lavigne R."/>
            <person name="Coffey A."/>
        </authorList>
    </citation>
    <scope>NUCLEOTIDE SEQUENCE [LARGE SCALE GENOMIC DNA]</scope>
</reference>
<evidence type="ECO:0000313" key="1">
    <source>
        <dbReference type="EMBL" id="AMM44170.1"/>
    </source>
</evidence>
<gene>
    <name evidence="1" type="ORF">CBB_301</name>
</gene>
<name>A0A1L2CVW4_9CAUD</name>
<dbReference type="EMBL" id="KU574722">
    <property type="protein sequence ID" value="AMM44170.1"/>
    <property type="molecule type" value="Genomic_DNA"/>
</dbReference>
<organism evidence="1 2">
    <name type="scientific">Pectobacterium phage vB_PcaM_CBB</name>
    <dbReference type="NCBI Taxonomy" id="2772511"/>
    <lineage>
        <taxon>Viruses</taxon>
        <taxon>Duplodnaviria</taxon>
        <taxon>Heunggongvirae</taxon>
        <taxon>Uroviricota</taxon>
        <taxon>Caudoviricetes</taxon>
        <taxon>Mimasvirus</taxon>
        <taxon>Mimasvirus CBB</taxon>
    </lineage>
</organism>
<accession>A0A1L2CVW4</accession>
<dbReference type="Proteomes" id="UP000223891">
    <property type="component" value="Segment"/>
</dbReference>
<keyword evidence="2" id="KW-1185">Reference proteome</keyword>
<protein>
    <submittedName>
        <fullName evidence="1">Uncharacterized protein</fullName>
    </submittedName>
</protein>
<sequence length="183" mass="20252">MGTRAMKQDLFAIKAVKAKGYDIQELIKLEDKDLDALPLPVKLIQAVKEYKLRGGKTSAQIAEEIAQIMLEESPVLEDTTVDQAATEYKTNTVEQQAIIEEIQSTVVIPEDEVEIIRTESAQEDVDIIAAALKEKDFKSFAPFLKHLKSAVPAQILSAVDGTKVNELIEQRIAEVKAQSESTK</sequence>
<evidence type="ECO:0000313" key="2">
    <source>
        <dbReference type="Proteomes" id="UP000223891"/>
    </source>
</evidence>
<proteinExistence type="predicted"/>